<organism evidence="1 2">
    <name type="scientific">Microlunatus antarcticus</name>
    <dbReference type="NCBI Taxonomy" id="53388"/>
    <lineage>
        <taxon>Bacteria</taxon>
        <taxon>Bacillati</taxon>
        <taxon>Actinomycetota</taxon>
        <taxon>Actinomycetes</taxon>
        <taxon>Propionibacteriales</taxon>
        <taxon>Propionibacteriaceae</taxon>
        <taxon>Microlunatus</taxon>
    </lineage>
</organism>
<name>A0A7W5P5Q8_9ACTN</name>
<keyword evidence="2" id="KW-1185">Reference proteome</keyword>
<evidence type="ECO:0000313" key="1">
    <source>
        <dbReference type="EMBL" id="MBB3325071.1"/>
    </source>
</evidence>
<proteinExistence type="predicted"/>
<sequence>MSEAYVTHYYRGDRQPFRNLSEVDDGDLDAVLATLADGSRRRFGPRYLPLRRATEVRARDLFVQAGGKPVRRYPHYFVLGSSPWFAGLYDPPREVKILLGDLPPEATSFTWTDSITALGLGVDLGVPQPAEPWKRKLYRLDQLDLTFASSLPSASGQSYEGYQQRLLDRYVEIQLWTDEPIRPFMSY</sequence>
<gene>
    <name evidence="1" type="ORF">FHX39_000015</name>
</gene>
<protein>
    <submittedName>
        <fullName evidence="1">Uncharacterized protein</fullName>
    </submittedName>
</protein>
<dbReference type="RefSeq" id="WP_183335743.1">
    <property type="nucleotide sequence ID" value="NZ_JACHZG010000001.1"/>
</dbReference>
<dbReference type="Proteomes" id="UP000565572">
    <property type="component" value="Unassembled WGS sequence"/>
</dbReference>
<evidence type="ECO:0000313" key="2">
    <source>
        <dbReference type="Proteomes" id="UP000565572"/>
    </source>
</evidence>
<reference evidence="1 2" key="1">
    <citation type="submission" date="2020-08" db="EMBL/GenBank/DDBJ databases">
        <title>Sequencing the genomes of 1000 actinobacteria strains.</title>
        <authorList>
            <person name="Klenk H.-P."/>
        </authorList>
    </citation>
    <scope>NUCLEOTIDE SEQUENCE [LARGE SCALE GENOMIC DNA]</scope>
    <source>
        <strain evidence="1 2">DSM 11053</strain>
    </source>
</reference>
<dbReference type="AlphaFoldDB" id="A0A7W5P5Q8"/>
<accession>A0A7W5P5Q8</accession>
<dbReference type="EMBL" id="JACHZG010000001">
    <property type="protein sequence ID" value="MBB3325071.1"/>
    <property type="molecule type" value="Genomic_DNA"/>
</dbReference>
<comment type="caution">
    <text evidence="1">The sequence shown here is derived from an EMBL/GenBank/DDBJ whole genome shotgun (WGS) entry which is preliminary data.</text>
</comment>